<dbReference type="FunFam" id="3.40.640.10:FF:000099">
    <property type="entry name" value="LL-diaminopimelate aminotransferase, chloroplastic"/>
    <property type="match status" value="1"/>
</dbReference>
<dbReference type="CDD" id="cd00609">
    <property type="entry name" value="AAT_like"/>
    <property type="match status" value="1"/>
</dbReference>
<reference evidence="11 12" key="1">
    <citation type="submission" date="2017-08" db="EMBL/GenBank/DDBJ databases">
        <title>Substantial Increase in Enzyme Production by Combined Drug-Resistance Mutations in Paenibacillus agaridevorans.</title>
        <authorList>
            <person name="Tanaka Y."/>
            <person name="Funane K."/>
            <person name="Hosaka T."/>
            <person name="Shiwa Y."/>
            <person name="Fujita N."/>
            <person name="Miyazaki T."/>
            <person name="Yoshikawa H."/>
            <person name="Murakami K."/>
            <person name="Kasahara K."/>
            <person name="Inaoka T."/>
            <person name="Hiraga Y."/>
            <person name="Ochi K."/>
        </authorList>
    </citation>
    <scope>NUCLEOTIDE SEQUENCE [LARGE SCALE GENOMIC DNA]</scope>
    <source>
        <strain evidence="11 12">T-3040</strain>
    </source>
</reference>
<dbReference type="GO" id="GO:0030170">
    <property type="term" value="F:pyridoxal phosphate binding"/>
    <property type="evidence" value="ECO:0007669"/>
    <property type="project" value="UniProtKB-UniRule"/>
</dbReference>
<dbReference type="GO" id="GO:0009089">
    <property type="term" value="P:lysine biosynthetic process via diaminopimelate"/>
    <property type="evidence" value="ECO:0007669"/>
    <property type="project" value="UniProtKB-UniPathway"/>
</dbReference>
<evidence type="ECO:0000313" key="11">
    <source>
        <dbReference type="EMBL" id="GBG06178.1"/>
    </source>
</evidence>
<dbReference type="UniPathway" id="UPA00034">
    <property type="reaction ID" value="UER00466"/>
</dbReference>
<evidence type="ECO:0000256" key="3">
    <source>
        <dbReference type="ARBA" id="ARBA00013138"/>
    </source>
</evidence>
<dbReference type="GO" id="GO:0010285">
    <property type="term" value="F:L,L-diaminopimelate aminotransferase activity"/>
    <property type="evidence" value="ECO:0007669"/>
    <property type="project" value="UniProtKB-EC"/>
</dbReference>
<evidence type="ECO:0000256" key="1">
    <source>
        <dbReference type="ARBA" id="ARBA00001933"/>
    </source>
</evidence>
<proteinExistence type="inferred from homology"/>
<evidence type="ECO:0000256" key="8">
    <source>
        <dbReference type="ARBA" id="ARBA00051934"/>
    </source>
</evidence>
<name>A0A2R5EMI7_9BACL</name>
<evidence type="ECO:0000256" key="7">
    <source>
        <dbReference type="ARBA" id="ARBA00022898"/>
    </source>
</evidence>
<comment type="pathway">
    <text evidence="2">Amino-acid biosynthesis; L-lysine biosynthesis via DAP pathway; LL-2,6-diaminopimelate from (S)-tetrahydrodipicolinate (aminotransferase route): step 1/1.</text>
</comment>
<comment type="cofactor">
    <cofactor evidence="1">
        <name>pyridoxal 5'-phosphate</name>
        <dbReference type="ChEBI" id="CHEBI:597326"/>
    </cofactor>
</comment>
<dbReference type="EMBL" id="BDQX01000036">
    <property type="protein sequence ID" value="GBG06178.1"/>
    <property type="molecule type" value="Genomic_DNA"/>
</dbReference>
<feature type="domain" description="Aminotransferase class I/classII large" evidence="10">
    <location>
        <begin position="37"/>
        <end position="408"/>
    </location>
</feature>
<comment type="caution">
    <text evidence="11">The sequence shown here is derived from an EMBL/GenBank/DDBJ whole genome shotgun (WGS) entry which is preliminary data.</text>
</comment>
<protein>
    <recommendedName>
        <fullName evidence="4 9">LL-diaminopimelate aminotransferase</fullName>
        <ecNumber evidence="3 9">2.6.1.83</ecNumber>
    </recommendedName>
</protein>
<accession>A0A2R5EMI7</accession>
<keyword evidence="7" id="KW-0663">Pyridoxal phosphate</keyword>
<dbReference type="SUPFAM" id="SSF53383">
    <property type="entry name" value="PLP-dependent transferases"/>
    <property type="match status" value="1"/>
</dbReference>
<dbReference type="InterPro" id="IPR019942">
    <property type="entry name" value="DapL/ALD1"/>
</dbReference>
<dbReference type="InterPro" id="IPR004839">
    <property type="entry name" value="Aminotransferase_I/II_large"/>
</dbReference>
<gene>
    <name evidence="11" type="ORF">PAT3040_00687</name>
</gene>
<dbReference type="Gene3D" id="3.40.640.10">
    <property type="entry name" value="Type I PLP-dependent aspartate aminotransferase-like (Major domain)"/>
    <property type="match status" value="1"/>
</dbReference>
<evidence type="ECO:0000256" key="5">
    <source>
        <dbReference type="ARBA" id="ARBA00022576"/>
    </source>
</evidence>
<dbReference type="NCBIfam" id="TIGR03542">
    <property type="entry name" value="DAPAT_plant"/>
    <property type="match status" value="1"/>
</dbReference>
<evidence type="ECO:0000259" key="10">
    <source>
        <dbReference type="Pfam" id="PF00155"/>
    </source>
</evidence>
<organism evidence="11 12">
    <name type="scientific">Paenibacillus agaridevorans</name>
    <dbReference type="NCBI Taxonomy" id="171404"/>
    <lineage>
        <taxon>Bacteria</taxon>
        <taxon>Bacillati</taxon>
        <taxon>Bacillota</taxon>
        <taxon>Bacilli</taxon>
        <taxon>Bacillales</taxon>
        <taxon>Paenibacillaceae</taxon>
        <taxon>Paenibacillus</taxon>
    </lineage>
</organism>
<dbReference type="InterPro" id="IPR015424">
    <property type="entry name" value="PyrdxlP-dep_Trfase"/>
</dbReference>
<keyword evidence="6 11" id="KW-0808">Transferase</keyword>
<dbReference type="AlphaFoldDB" id="A0A2R5EMI7"/>
<evidence type="ECO:0000256" key="6">
    <source>
        <dbReference type="ARBA" id="ARBA00022679"/>
    </source>
</evidence>
<dbReference type="Pfam" id="PF00155">
    <property type="entry name" value="Aminotran_1_2"/>
    <property type="match status" value="1"/>
</dbReference>
<dbReference type="HAMAP" id="MF_01642">
    <property type="entry name" value="DapL_aminotrans_1"/>
    <property type="match status" value="1"/>
</dbReference>
<dbReference type="Proteomes" id="UP000245202">
    <property type="component" value="Unassembled WGS sequence"/>
</dbReference>
<keyword evidence="12" id="KW-1185">Reference proteome</keyword>
<dbReference type="Gene3D" id="3.90.1150.10">
    <property type="entry name" value="Aspartate Aminotransferase, domain 1"/>
    <property type="match status" value="1"/>
</dbReference>
<dbReference type="PANTHER" id="PTHR43144">
    <property type="entry name" value="AMINOTRANSFERASE"/>
    <property type="match status" value="1"/>
</dbReference>
<comment type="catalytic activity">
    <reaction evidence="8">
        <text>(2S,6S)-2,6-diaminopimelate + 2-oxoglutarate = (S)-2,3,4,5-tetrahydrodipicolinate + L-glutamate + H2O + H(+)</text>
        <dbReference type="Rhea" id="RHEA:23988"/>
        <dbReference type="ChEBI" id="CHEBI:15377"/>
        <dbReference type="ChEBI" id="CHEBI:15378"/>
        <dbReference type="ChEBI" id="CHEBI:16810"/>
        <dbReference type="ChEBI" id="CHEBI:16845"/>
        <dbReference type="ChEBI" id="CHEBI:29985"/>
        <dbReference type="ChEBI" id="CHEBI:57609"/>
        <dbReference type="EC" id="2.6.1.83"/>
    </reaction>
</comment>
<evidence type="ECO:0000313" key="12">
    <source>
        <dbReference type="Proteomes" id="UP000245202"/>
    </source>
</evidence>
<dbReference type="InterPro" id="IPR015422">
    <property type="entry name" value="PyrdxlP-dep_Trfase_small"/>
</dbReference>
<evidence type="ECO:0000256" key="9">
    <source>
        <dbReference type="NCBIfam" id="TIGR03542"/>
    </source>
</evidence>
<dbReference type="EC" id="2.6.1.83" evidence="3 9"/>
<evidence type="ECO:0000256" key="4">
    <source>
        <dbReference type="ARBA" id="ARBA00018052"/>
    </source>
</evidence>
<keyword evidence="5 11" id="KW-0032">Aminotransferase</keyword>
<sequence>MQVTSINQNYLELQGSYLFSEIAKRRTKFMQENPQAEIISLGIGDVTRGLPEAVLKAMHGAVDELAQPVSFRGYGPEQGYDFLVNAIIENDYRTRGVEIASNEVFVSDGSKCDVGNIQEIFSADSIVAVQDPVYPVYVDTNVMAGRSGKYNGETKRYDNIVYLACTAENDFKPLLPDRKVDLIYLCYPNNPTGMTLTKDELKVWVDYARENNCLILFDSAYEAFIQEDDVPHSIYEVEGAKEVAIEFRSFSKTAGFTGVRCAYTVVPRGLKGLDAAGNSVVINDLWNRRHTTKFNGVSYVTQRGAEAIYSPEGKAQISELIDYYMTNAGIIRDGLASIGLEVFGGVNAPYIWLKTPQGMDSWSFFDKLLSEANIVGTPGVGFGQSGQGYFRLTAFGSRENTVKAVERIRKLSL</sequence>
<dbReference type="InterPro" id="IPR015421">
    <property type="entry name" value="PyrdxlP-dep_Trfase_major"/>
</dbReference>
<evidence type="ECO:0000256" key="2">
    <source>
        <dbReference type="ARBA" id="ARBA00004982"/>
    </source>
</evidence>